<dbReference type="EMBL" id="JAHIBW010000006">
    <property type="protein sequence ID" value="KAG7309566.1"/>
    <property type="molecule type" value="Genomic_DNA"/>
</dbReference>
<reference evidence="5 6" key="1">
    <citation type="submission" date="2021-06" db="EMBL/GenBank/DDBJ databases">
        <title>A haploid diamondback moth (Plutella xylostella L.) genome assembly resolves 31 chromosomes and identifies a diamide resistance mutation.</title>
        <authorList>
            <person name="Ward C.M."/>
            <person name="Perry K.D."/>
            <person name="Baker G."/>
            <person name="Powis K."/>
            <person name="Heckel D.G."/>
            <person name="Baxter S.W."/>
        </authorList>
    </citation>
    <scope>NUCLEOTIDE SEQUENCE [LARGE SCALE GENOMIC DNA]</scope>
    <source>
        <strain evidence="5 6">LV</strain>
        <tissue evidence="5">Single pupa</tissue>
    </source>
</reference>
<gene>
    <name evidence="5" type="ORF">JYU34_004020</name>
</gene>
<evidence type="ECO:0000256" key="3">
    <source>
        <dbReference type="ARBA" id="ARBA00022833"/>
    </source>
</evidence>
<evidence type="ECO:0000256" key="1">
    <source>
        <dbReference type="ARBA" id="ARBA00022723"/>
    </source>
</evidence>
<organism evidence="5 6">
    <name type="scientific">Plutella xylostella</name>
    <name type="common">Diamondback moth</name>
    <name type="synonym">Plutella maculipennis</name>
    <dbReference type="NCBI Taxonomy" id="51655"/>
    <lineage>
        <taxon>Eukaryota</taxon>
        <taxon>Metazoa</taxon>
        <taxon>Ecdysozoa</taxon>
        <taxon>Arthropoda</taxon>
        <taxon>Hexapoda</taxon>
        <taxon>Insecta</taxon>
        <taxon>Pterygota</taxon>
        <taxon>Neoptera</taxon>
        <taxon>Endopterygota</taxon>
        <taxon>Lepidoptera</taxon>
        <taxon>Glossata</taxon>
        <taxon>Ditrysia</taxon>
        <taxon>Yponomeutoidea</taxon>
        <taxon>Plutellidae</taxon>
        <taxon>Plutella</taxon>
    </lineage>
</organism>
<dbReference type="InterPro" id="IPR007588">
    <property type="entry name" value="Znf_FLYWCH"/>
</dbReference>
<protein>
    <recommendedName>
        <fullName evidence="4">FLYWCH-type domain-containing protein</fullName>
    </recommendedName>
</protein>
<keyword evidence="2" id="KW-0863">Zinc-finger</keyword>
<name>A0ABQ7QX15_PLUXY</name>
<keyword evidence="6" id="KW-1185">Reference proteome</keyword>
<sequence>MQHNAFFFSISNEGKHKILLLFLRSGISYVKHRSSGTVLCKKVLKMSDQRIVQTFKSNKNGIKLYVDGFSFEKNKVVGERYYWRCENKSDKLYNCNATAVSKLNEENNDEHIVLSIKQTHNHEPNVLRLTLAETKTTLKEKCSDIAKKPVTS</sequence>
<dbReference type="Proteomes" id="UP000823941">
    <property type="component" value="Chromosome 6"/>
</dbReference>
<proteinExistence type="predicted"/>
<feature type="domain" description="FLYWCH-type" evidence="4">
    <location>
        <begin position="56"/>
        <end position="122"/>
    </location>
</feature>
<keyword evidence="3" id="KW-0862">Zinc</keyword>
<evidence type="ECO:0000313" key="5">
    <source>
        <dbReference type="EMBL" id="KAG7309566.1"/>
    </source>
</evidence>
<accession>A0ABQ7QX15</accession>
<comment type="caution">
    <text evidence="5">The sequence shown here is derived from an EMBL/GenBank/DDBJ whole genome shotgun (WGS) entry which is preliminary data.</text>
</comment>
<dbReference type="Gene3D" id="2.20.25.240">
    <property type="match status" value="1"/>
</dbReference>
<evidence type="ECO:0000259" key="4">
    <source>
        <dbReference type="Pfam" id="PF04500"/>
    </source>
</evidence>
<keyword evidence="1" id="KW-0479">Metal-binding</keyword>
<dbReference type="Pfam" id="PF04500">
    <property type="entry name" value="FLYWCH"/>
    <property type="match status" value="1"/>
</dbReference>
<evidence type="ECO:0000256" key="2">
    <source>
        <dbReference type="ARBA" id="ARBA00022771"/>
    </source>
</evidence>
<evidence type="ECO:0000313" key="6">
    <source>
        <dbReference type="Proteomes" id="UP000823941"/>
    </source>
</evidence>